<feature type="domain" description="Retroviral polymerase SH3-like" evidence="2">
    <location>
        <begin position="156"/>
        <end position="203"/>
    </location>
</feature>
<name>A0A699I235_TANCI</name>
<evidence type="ECO:0000259" key="2">
    <source>
        <dbReference type="Pfam" id="PF25597"/>
    </source>
</evidence>
<dbReference type="EMBL" id="BKCJ010235784">
    <property type="protein sequence ID" value="GEZ05106.1"/>
    <property type="molecule type" value="Genomic_DNA"/>
</dbReference>
<protein>
    <submittedName>
        <fullName evidence="3">Integrase, catalytic region, zinc finger, CCHC-type, peptidase aspartic, catalytic</fullName>
    </submittedName>
</protein>
<dbReference type="InterPro" id="IPR039537">
    <property type="entry name" value="Retrotran_Ty1/copia-like"/>
</dbReference>
<sequence>QGLVRGLPKLKFEKDHLCSACAMGKSKKKSHKPKSEDTNQEKLYLLHMDLCEPMRAKSVNKKKYILVIIDDYSRFIWVKCLRLASLMKHQLLALHSKMVSLKDRQWLPHVTPKINPLHDFDTTRHHMSFYMANFLIYRSFMYLVHSAIQLMTVKIRKVTTEGCIGIFIGYALTKKAFRIYNRCTRRIIETIHVDFDELTAMAFEQSSLGPALHEMTPATISSRFVPNPTSSTPFVPPSRNDWDLLFQPLFDELLTPPPSVDPPSHAVIAPIAEVIALKLVESTGSSSSTTVDQDAQSPIAHMGNDSFFGMPIPKVASDQSSSTDSTHTILHPDHQISQHNSKGTKDHPLENIIGQLARPVSTRLQLHEQALFCYYDAFDLEGRGVQMTDVHVPVMTTVETLLLSAPTLPPPSISIISQGNKSIYRSDEQRNLYKALVDSYECDKIILDTYRDTVTLKRRHDDEDKDEEPFAGSDRRSKKRRAGKEPYESALAEEPMHTTLDKPLHQEFETGADDDQPISNLAKQADSRTSFNELMDTSVDFLAFLMNRLKVDTLTPELLAGLTYELMKGSCKSLMELEFFLEEVYKVTTNQLDWNNPEGKHYPHNLLKPLPLIPNYRGRCVIPFDHFINNDLEYLCGGASIQKYTTSITKTKAADYRHIKWIEDLFYGFAINRESARDVYSKHRIISITELHIVEWHNYKHLDLITVHRDDDKLYKFKEGDFKRLRIQDTEDMLLLLVQGKLTNLTVNERFAFNRNLTKPDTYRTYLKRKEAYTAYSNPRGFIYQNKDKKNRLMRIDELHKFSDGMLNDVQTTLDDRLKLIWMKYLPQTIWRRSDKERAAAMIQAIDKQLKTRRIMRSLEEFVGGRLYEGDFRMLQRTI</sequence>
<reference evidence="3" key="1">
    <citation type="journal article" date="2019" name="Sci. Rep.">
        <title>Draft genome of Tanacetum cinerariifolium, the natural source of mosquito coil.</title>
        <authorList>
            <person name="Yamashiro T."/>
            <person name="Shiraishi A."/>
            <person name="Satake H."/>
            <person name="Nakayama K."/>
        </authorList>
    </citation>
    <scope>NUCLEOTIDE SEQUENCE</scope>
</reference>
<accession>A0A699I235</accession>
<organism evidence="3">
    <name type="scientific">Tanacetum cinerariifolium</name>
    <name type="common">Dalmatian daisy</name>
    <name type="synonym">Chrysanthemum cinerariifolium</name>
    <dbReference type="NCBI Taxonomy" id="118510"/>
    <lineage>
        <taxon>Eukaryota</taxon>
        <taxon>Viridiplantae</taxon>
        <taxon>Streptophyta</taxon>
        <taxon>Embryophyta</taxon>
        <taxon>Tracheophyta</taxon>
        <taxon>Spermatophyta</taxon>
        <taxon>Magnoliopsida</taxon>
        <taxon>eudicotyledons</taxon>
        <taxon>Gunneridae</taxon>
        <taxon>Pentapetalae</taxon>
        <taxon>asterids</taxon>
        <taxon>campanulids</taxon>
        <taxon>Asterales</taxon>
        <taxon>Asteraceae</taxon>
        <taxon>Asteroideae</taxon>
        <taxon>Anthemideae</taxon>
        <taxon>Anthemidinae</taxon>
        <taxon>Tanacetum</taxon>
    </lineage>
</organism>
<dbReference type="GO" id="GO:0003676">
    <property type="term" value="F:nucleic acid binding"/>
    <property type="evidence" value="ECO:0007669"/>
    <property type="project" value="InterPro"/>
</dbReference>
<evidence type="ECO:0000256" key="1">
    <source>
        <dbReference type="SAM" id="MobiDB-lite"/>
    </source>
</evidence>
<evidence type="ECO:0000313" key="3">
    <source>
        <dbReference type="EMBL" id="GEZ05106.1"/>
    </source>
</evidence>
<dbReference type="SUPFAM" id="SSF53098">
    <property type="entry name" value="Ribonuclease H-like"/>
    <property type="match status" value="1"/>
</dbReference>
<dbReference type="InterPro" id="IPR057670">
    <property type="entry name" value="SH3_retrovirus"/>
</dbReference>
<gene>
    <name evidence="3" type="ORF">Tci_477079</name>
</gene>
<comment type="caution">
    <text evidence="3">The sequence shown here is derived from an EMBL/GenBank/DDBJ whole genome shotgun (WGS) entry which is preliminary data.</text>
</comment>
<feature type="non-terminal residue" evidence="3">
    <location>
        <position position="1"/>
    </location>
</feature>
<dbReference type="PANTHER" id="PTHR42648:SF18">
    <property type="entry name" value="RETROTRANSPOSON, UNCLASSIFIED-LIKE PROTEIN"/>
    <property type="match status" value="1"/>
</dbReference>
<dbReference type="PANTHER" id="PTHR42648">
    <property type="entry name" value="TRANSPOSASE, PUTATIVE-RELATED"/>
    <property type="match status" value="1"/>
</dbReference>
<proteinExistence type="predicted"/>
<dbReference type="AlphaFoldDB" id="A0A699I235"/>
<dbReference type="Pfam" id="PF25597">
    <property type="entry name" value="SH3_retrovirus"/>
    <property type="match status" value="1"/>
</dbReference>
<dbReference type="InterPro" id="IPR012337">
    <property type="entry name" value="RNaseH-like_sf"/>
</dbReference>
<dbReference type="InterPro" id="IPR036397">
    <property type="entry name" value="RNaseH_sf"/>
</dbReference>
<dbReference type="Gene3D" id="3.30.420.10">
    <property type="entry name" value="Ribonuclease H-like superfamily/Ribonuclease H"/>
    <property type="match status" value="1"/>
</dbReference>
<feature type="region of interest" description="Disordered" evidence="1">
    <location>
        <begin position="460"/>
        <end position="498"/>
    </location>
</feature>